<dbReference type="EMBL" id="GDID01006953">
    <property type="protein sequence ID" value="JAP89653.1"/>
    <property type="molecule type" value="Transcribed_RNA"/>
</dbReference>
<reference evidence="1" key="1">
    <citation type="submission" date="2015-07" db="EMBL/GenBank/DDBJ databases">
        <title>Adaptation to a free-living lifestyle via gene acquisitions in the diplomonad Trepomonas sp. PC1.</title>
        <authorList>
            <person name="Xu F."/>
            <person name="Jerlstrom-Hultqvist J."/>
            <person name="Kolisko M."/>
            <person name="Simpson A.G.B."/>
            <person name="Roger A.J."/>
            <person name="Svard S.G."/>
            <person name="Andersson J.O."/>
        </authorList>
    </citation>
    <scope>NUCLEOTIDE SEQUENCE</scope>
    <source>
        <strain evidence="1">PC1</strain>
    </source>
</reference>
<sequence>MDNSTKKCSIFYQQKEKIVGIVEDVQKFHKIEYEYGALTVEEQQTYAEQLRQAKDIIQLNQETEYHHCSLKISSIKLSNVQMQVINQFNEDIDEIVAPNLELLENFTHTKFSFVKKITIPNVERLSDQFLFRSVKQLVLQGLRQLKPYQINQLKNLEFVSLPSLPIINSCFNGCHSLQTVLIPKVTQIDDSFRWCSDLQYVEACSLLNIEKSFANLNQTFNLFAPQLRGECQQANSRIVFVDTKIEKSKKIDFFEEKTKYIKLTIIKNNILPKQAEKISKIK</sequence>
<gene>
    <name evidence="1" type="ORF">TPC1_30852</name>
</gene>
<evidence type="ECO:0008006" key="2">
    <source>
        <dbReference type="Google" id="ProtNLM"/>
    </source>
</evidence>
<protein>
    <recommendedName>
        <fullName evidence="2">Leucine rich repeats-containing protein</fullName>
    </recommendedName>
</protein>
<dbReference type="AlphaFoldDB" id="A0A146JY88"/>
<feature type="non-terminal residue" evidence="1">
    <location>
        <position position="282"/>
    </location>
</feature>
<accession>A0A146JY88</accession>
<dbReference type="Gene3D" id="3.80.10.10">
    <property type="entry name" value="Ribonuclease Inhibitor"/>
    <property type="match status" value="1"/>
</dbReference>
<proteinExistence type="predicted"/>
<evidence type="ECO:0000313" key="1">
    <source>
        <dbReference type="EMBL" id="JAP89653.1"/>
    </source>
</evidence>
<organism evidence="1">
    <name type="scientific">Trepomonas sp. PC1</name>
    <dbReference type="NCBI Taxonomy" id="1076344"/>
    <lineage>
        <taxon>Eukaryota</taxon>
        <taxon>Metamonada</taxon>
        <taxon>Diplomonadida</taxon>
        <taxon>Hexamitidae</taxon>
        <taxon>Hexamitinae</taxon>
        <taxon>Trepomonas</taxon>
    </lineage>
</organism>
<name>A0A146JY88_9EUKA</name>
<dbReference type="InterPro" id="IPR032675">
    <property type="entry name" value="LRR_dom_sf"/>
</dbReference>